<reference evidence="8" key="2">
    <citation type="journal article" date="2020" name="bioRxiv">
        <title>A rank-normalized archaeal taxonomy based on genome phylogeny resolves widespread incomplete and uneven classifications.</title>
        <authorList>
            <person name="Rinke C."/>
            <person name="Chuvochina M."/>
            <person name="Mussig A.J."/>
            <person name="Chaumeil P.-A."/>
            <person name="Waite D.W."/>
            <person name="Whitman W.B."/>
            <person name="Parks D.H."/>
            <person name="Hugenholtz P."/>
        </authorList>
    </citation>
    <scope>NUCLEOTIDE SEQUENCE [LARGE SCALE GENOMIC DNA]</scope>
</reference>
<dbReference type="InterPro" id="IPR036390">
    <property type="entry name" value="WH_DNA-bd_sf"/>
</dbReference>
<dbReference type="EMBL" id="JABBYL010000029">
    <property type="protein sequence ID" value="NMO09826.1"/>
    <property type="molecule type" value="Genomic_DNA"/>
</dbReference>
<dbReference type="Proteomes" id="UP000586031">
    <property type="component" value="Unassembled WGS sequence"/>
</dbReference>
<dbReference type="RefSeq" id="WP_100905566.1">
    <property type="nucleotide sequence ID" value="NZ_CP017766.1"/>
</dbReference>
<reference evidence="5 9" key="3">
    <citation type="submission" date="2020-04" db="EMBL/GenBank/DDBJ databases">
        <title>Draft genome of Methanobacterium subterraneum isolated from animal feces.</title>
        <authorList>
            <person name="Ouboter H.T."/>
            <person name="Berger S."/>
            <person name="Gungor E."/>
            <person name="Jetten M.S.M."/>
            <person name="Welte C.U."/>
        </authorList>
    </citation>
    <scope>NUCLEOTIDE SEQUENCE [LARGE SCALE GENOMIC DNA]</scope>
    <source>
        <strain evidence="5">HO_2020</strain>
    </source>
</reference>
<evidence type="ECO:0000313" key="2">
    <source>
        <dbReference type="EMBL" id="AUB55587.1"/>
    </source>
</evidence>
<dbReference type="InterPro" id="IPR001845">
    <property type="entry name" value="HTH_ArsR_DNA-bd_dom"/>
</dbReference>
<evidence type="ECO:0000313" key="8">
    <source>
        <dbReference type="Proteomes" id="UP000586031"/>
    </source>
</evidence>
<organism evidence="3 6">
    <name type="scientific">Methanobacterium subterraneum</name>
    <dbReference type="NCBI Taxonomy" id="59277"/>
    <lineage>
        <taxon>Archaea</taxon>
        <taxon>Methanobacteriati</taxon>
        <taxon>Methanobacteriota</taxon>
        <taxon>Methanomada group</taxon>
        <taxon>Methanobacteria</taxon>
        <taxon>Methanobacteriales</taxon>
        <taxon>Methanobacteriaceae</taxon>
        <taxon>Methanobacterium</taxon>
    </lineage>
</organism>
<dbReference type="CDD" id="cd00090">
    <property type="entry name" value="HTH_ARSR"/>
    <property type="match status" value="1"/>
</dbReference>
<dbReference type="SUPFAM" id="SSF46785">
    <property type="entry name" value="Winged helix' DNA-binding domain"/>
    <property type="match status" value="1"/>
</dbReference>
<dbReference type="EMBL" id="CP017766">
    <property type="protein sequence ID" value="AUB55587.1"/>
    <property type="molecule type" value="Genomic_DNA"/>
</dbReference>
<protein>
    <submittedName>
        <fullName evidence="3 4">Transcriptional regulator</fullName>
    </submittedName>
</protein>
<proteinExistence type="predicted"/>
<dbReference type="GeneID" id="35123002"/>
<dbReference type="KEGG" id="msub:BK009_07575"/>
<feature type="domain" description="HTH arsR-type" evidence="1">
    <location>
        <begin position="118"/>
        <end position="163"/>
    </location>
</feature>
<gene>
    <name evidence="2" type="ORF">BK007_05915</name>
    <name evidence="3" type="ORF">BK009_07575</name>
    <name evidence="4" type="ORF">HA271_03875</name>
    <name evidence="5" type="ORF">HG719_08320</name>
</gene>
<reference evidence="6 7" key="1">
    <citation type="submission" date="2016-10" db="EMBL/GenBank/DDBJ databases">
        <title>Comparative genomics between deep and shallow subseafloor isolates.</title>
        <authorList>
            <person name="Ishii S."/>
            <person name="Miller J.R."/>
            <person name="Sutton G."/>
            <person name="Suzuki S."/>
            <person name="Methe B."/>
            <person name="Inagaki F."/>
            <person name="Imachi H."/>
        </authorList>
    </citation>
    <scope>NUCLEOTIDE SEQUENCE [LARGE SCALE GENOMIC DNA]</scope>
    <source>
        <strain evidence="3 6">A8p</strain>
        <strain evidence="2 7">MO-MB1</strain>
    </source>
</reference>
<keyword evidence="6" id="KW-1185">Reference proteome</keyword>
<evidence type="ECO:0000313" key="3">
    <source>
        <dbReference type="EMBL" id="AUB60551.1"/>
    </source>
</evidence>
<dbReference type="EMBL" id="CP017768">
    <property type="protein sequence ID" value="AUB60551.1"/>
    <property type="molecule type" value="Genomic_DNA"/>
</dbReference>
<sequence length="182" mass="20265">MKTLITNLRGQCLFNASMKTQPEGLIILHYGKHRKTELDSFLKGGEIRIDTEDPHDALNRILEIIRGAKVHGDVYVAFGSGDIGPILNFAANKEEVSGIFTCFSEKVVRLPPFQLKISKTRLKIMETLIQNDFTAVEIGKKVGISRAMVYKHLNGLIDLGLVKRSPSMEKYSITDAGKMAMT</sequence>
<dbReference type="Pfam" id="PF01022">
    <property type="entry name" value="HTH_5"/>
    <property type="match status" value="1"/>
</dbReference>
<dbReference type="Proteomes" id="UP000232631">
    <property type="component" value="Chromosome"/>
</dbReference>
<dbReference type="OrthoDB" id="80873at2157"/>
<accession>A0A2H4VBW8</accession>
<dbReference type="AlphaFoldDB" id="A0A2H4VR27"/>
<evidence type="ECO:0000313" key="4">
    <source>
        <dbReference type="EMBL" id="HII83979.1"/>
    </source>
</evidence>
<evidence type="ECO:0000313" key="7">
    <source>
        <dbReference type="Proteomes" id="UP000232806"/>
    </source>
</evidence>
<accession>A0A2H4VR27</accession>
<evidence type="ECO:0000313" key="6">
    <source>
        <dbReference type="Proteomes" id="UP000232631"/>
    </source>
</evidence>
<dbReference type="Proteomes" id="UP000232806">
    <property type="component" value="Chromosome"/>
</dbReference>
<evidence type="ECO:0000313" key="5">
    <source>
        <dbReference type="EMBL" id="NMO09826.1"/>
    </source>
</evidence>
<evidence type="ECO:0000313" key="9">
    <source>
        <dbReference type="Proteomes" id="UP000591058"/>
    </source>
</evidence>
<dbReference type="EMBL" id="DUHE01000113">
    <property type="protein sequence ID" value="HII83979.1"/>
    <property type="molecule type" value="Genomic_DNA"/>
</dbReference>
<evidence type="ECO:0000259" key="1">
    <source>
        <dbReference type="Pfam" id="PF01022"/>
    </source>
</evidence>
<dbReference type="InterPro" id="IPR011991">
    <property type="entry name" value="ArsR-like_HTH"/>
</dbReference>
<dbReference type="InterPro" id="IPR036388">
    <property type="entry name" value="WH-like_DNA-bd_sf"/>
</dbReference>
<dbReference type="Proteomes" id="UP000591058">
    <property type="component" value="Unassembled WGS sequence"/>
</dbReference>
<dbReference type="Gene3D" id="1.10.10.10">
    <property type="entry name" value="Winged helix-like DNA-binding domain superfamily/Winged helix DNA-binding domain"/>
    <property type="match status" value="1"/>
</dbReference>
<name>A0A2H4VR27_9EURY</name>
<dbReference type="GO" id="GO:0003700">
    <property type="term" value="F:DNA-binding transcription factor activity"/>
    <property type="evidence" value="ECO:0007669"/>
    <property type="project" value="InterPro"/>
</dbReference>